<evidence type="ECO:0000256" key="1">
    <source>
        <dbReference type="SAM" id="SignalP"/>
    </source>
</evidence>
<protein>
    <submittedName>
        <fullName evidence="2">Jg6724 protein</fullName>
    </submittedName>
</protein>
<dbReference type="PANTHER" id="PTHR11257:SF12">
    <property type="entry name" value="EJACULATORY BULB-SPECIFIC PROTEIN 3-RELATED"/>
    <property type="match status" value="1"/>
</dbReference>
<dbReference type="InterPro" id="IPR005055">
    <property type="entry name" value="A10/PebIII"/>
</dbReference>
<gene>
    <name evidence="2" type="primary">jg6724</name>
    <name evidence="2" type="ORF">PAEG_LOCUS25620</name>
</gene>
<name>A0A8S4SK23_9NEOP</name>
<dbReference type="Proteomes" id="UP000838756">
    <property type="component" value="Unassembled WGS sequence"/>
</dbReference>
<dbReference type="EMBL" id="CAKXAJ010026337">
    <property type="protein sequence ID" value="CAH2267025.1"/>
    <property type="molecule type" value="Genomic_DNA"/>
</dbReference>
<evidence type="ECO:0000313" key="2">
    <source>
        <dbReference type="EMBL" id="CAH2267025.1"/>
    </source>
</evidence>
<keyword evidence="3" id="KW-1185">Reference proteome</keyword>
<proteinExistence type="predicted"/>
<accession>A0A8S4SK23</accession>
<organism evidence="2 3">
    <name type="scientific">Pararge aegeria aegeria</name>
    <dbReference type="NCBI Taxonomy" id="348720"/>
    <lineage>
        <taxon>Eukaryota</taxon>
        <taxon>Metazoa</taxon>
        <taxon>Ecdysozoa</taxon>
        <taxon>Arthropoda</taxon>
        <taxon>Hexapoda</taxon>
        <taxon>Insecta</taxon>
        <taxon>Pterygota</taxon>
        <taxon>Neoptera</taxon>
        <taxon>Endopterygota</taxon>
        <taxon>Lepidoptera</taxon>
        <taxon>Glossata</taxon>
        <taxon>Ditrysia</taxon>
        <taxon>Papilionoidea</taxon>
        <taxon>Nymphalidae</taxon>
        <taxon>Satyrinae</taxon>
        <taxon>Satyrini</taxon>
        <taxon>Parargina</taxon>
        <taxon>Pararge</taxon>
    </lineage>
</organism>
<keyword evidence="1" id="KW-0732">Signal</keyword>
<reference evidence="2" key="1">
    <citation type="submission" date="2022-03" db="EMBL/GenBank/DDBJ databases">
        <authorList>
            <person name="Lindestad O."/>
        </authorList>
    </citation>
    <scope>NUCLEOTIDE SEQUENCE</scope>
</reference>
<dbReference type="Gene3D" id="1.10.2080.10">
    <property type="entry name" value="Insect odorant-binding protein A10/Ejaculatory bulb-specific protein 3"/>
    <property type="match status" value="1"/>
</dbReference>
<dbReference type="Pfam" id="PF03392">
    <property type="entry name" value="OS-D"/>
    <property type="match status" value="1"/>
</dbReference>
<dbReference type="PANTHER" id="PTHR11257">
    <property type="entry name" value="CHEMOSENSORY PROTEIN-RELATED"/>
    <property type="match status" value="1"/>
</dbReference>
<feature type="signal peptide" evidence="1">
    <location>
        <begin position="1"/>
        <end position="15"/>
    </location>
</feature>
<comment type="caution">
    <text evidence="2">The sequence shown here is derived from an EMBL/GenBank/DDBJ whole genome shotgun (WGS) entry which is preliminary data.</text>
</comment>
<evidence type="ECO:0000313" key="3">
    <source>
        <dbReference type="Proteomes" id="UP000838756"/>
    </source>
</evidence>
<dbReference type="SUPFAM" id="SSF100910">
    <property type="entry name" value="Chemosensory protein Csp2"/>
    <property type="match status" value="1"/>
</dbReference>
<dbReference type="InterPro" id="IPR036682">
    <property type="entry name" value="OS_D_A10/PebIII_sf"/>
</dbReference>
<feature type="chain" id="PRO_5035874789" evidence="1">
    <location>
        <begin position="16"/>
        <end position="126"/>
    </location>
</feature>
<dbReference type="AlphaFoldDB" id="A0A8S4SK23"/>
<dbReference type="OrthoDB" id="6344725at2759"/>
<sequence length="126" mass="14300">MKLLVTLALVAFVVARPSDDYGRYENFNVDDIIDNLRFLTGYAKCFEGAGKCTPEAADFKKLMPEAIKSNCGKCSEHQKTLIARVIHAMIEKLPEDWEKLNQIHDPEGKYSEGLKKFVNAYAKKEQ</sequence>